<accession>A0ABS7WWP0</accession>
<keyword evidence="4" id="KW-1185">Reference proteome</keyword>
<reference evidence="3 4" key="1">
    <citation type="submission" date="2021-05" db="EMBL/GenBank/DDBJ databases">
        <title>Petroleum and Energy Research Collection (APPE): ex situ preservation of microbial diversity associated with the oil industry and exploitation of its biotechnological potential.</title>
        <authorList>
            <person name="Paixao C.T.M."/>
            <person name="Gomes M.B."/>
            <person name="Oliveira V.M."/>
        </authorList>
    </citation>
    <scope>NUCLEOTIDE SEQUENCE [LARGE SCALE GENOMIC DNA]</scope>
    <source>
        <strain evidence="3 4">LIT2</strain>
    </source>
</reference>
<evidence type="ECO:0000259" key="2">
    <source>
        <dbReference type="Pfam" id="PF03358"/>
    </source>
</evidence>
<proteinExistence type="predicted"/>
<dbReference type="SUPFAM" id="SSF52218">
    <property type="entry name" value="Flavoproteins"/>
    <property type="match status" value="1"/>
</dbReference>
<evidence type="ECO:0000313" key="4">
    <source>
        <dbReference type="Proteomes" id="UP001319883"/>
    </source>
</evidence>
<feature type="domain" description="NADPH-dependent FMN reductase-like" evidence="2">
    <location>
        <begin position="8"/>
        <end position="126"/>
    </location>
</feature>
<name>A0ABS7WWP0_9GAMM</name>
<protein>
    <submittedName>
        <fullName evidence="3">NAD(P)H-dependent oxidoreductase</fullName>
    </submittedName>
</protein>
<dbReference type="Gene3D" id="3.40.50.360">
    <property type="match status" value="1"/>
</dbReference>
<gene>
    <name evidence="3" type="ORF">KGQ91_04905</name>
</gene>
<evidence type="ECO:0000313" key="3">
    <source>
        <dbReference type="EMBL" id="MBZ9567028.1"/>
    </source>
</evidence>
<sequence>MTAPPLSLALLPGSTCHRRFSRRVADWAQRRLAGHADLVAEFVLPAPWEADANRRLHRTDAFLVILPDQPVTGTADLAALFATPAEAWHARPVGFLTYGGRNGGRAAIERLRPWLVDRQAIPLGENVDFIDAWERLGARGKLYAPLGEDRRLARLIPRLQWWARALRDARQDGPGALSAGSAFAAGPLREGASGKA</sequence>
<keyword evidence="1" id="KW-0285">Flavoprotein</keyword>
<dbReference type="Pfam" id="PF03358">
    <property type="entry name" value="FMN_red"/>
    <property type="match status" value="1"/>
</dbReference>
<dbReference type="InterPro" id="IPR029039">
    <property type="entry name" value="Flavoprotein-like_sf"/>
</dbReference>
<dbReference type="EMBL" id="JAGXFD010000001">
    <property type="protein sequence ID" value="MBZ9567028.1"/>
    <property type="molecule type" value="Genomic_DNA"/>
</dbReference>
<keyword evidence="1" id="KW-0288">FMN</keyword>
<organism evidence="3 4">
    <name type="scientific">Modicisalibacter tunisiensis</name>
    <dbReference type="NCBI Taxonomy" id="390637"/>
    <lineage>
        <taxon>Bacteria</taxon>
        <taxon>Pseudomonadati</taxon>
        <taxon>Pseudomonadota</taxon>
        <taxon>Gammaproteobacteria</taxon>
        <taxon>Oceanospirillales</taxon>
        <taxon>Halomonadaceae</taxon>
        <taxon>Modicisalibacter</taxon>
    </lineage>
</organism>
<dbReference type="InterPro" id="IPR005025">
    <property type="entry name" value="FMN_Rdtase-like_dom"/>
</dbReference>
<dbReference type="RefSeq" id="WP_224420418.1">
    <property type="nucleotide sequence ID" value="NZ_JAGXFD010000001.1"/>
</dbReference>
<comment type="caution">
    <text evidence="3">The sequence shown here is derived from an EMBL/GenBank/DDBJ whole genome shotgun (WGS) entry which is preliminary data.</text>
</comment>
<dbReference type="Proteomes" id="UP001319883">
    <property type="component" value="Unassembled WGS sequence"/>
</dbReference>
<evidence type="ECO:0000256" key="1">
    <source>
        <dbReference type="ARBA" id="ARBA00022643"/>
    </source>
</evidence>